<protein>
    <submittedName>
        <fullName evidence="2">Os04g0524800 protein</fullName>
    </submittedName>
</protein>
<feature type="region of interest" description="Disordered" evidence="1">
    <location>
        <begin position="82"/>
        <end position="121"/>
    </location>
</feature>
<organism evidence="2 3">
    <name type="scientific">Oryza sativa subsp. japonica</name>
    <name type="common">Rice</name>
    <dbReference type="NCBI Taxonomy" id="39947"/>
    <lineage>
        <taxon>Eukaryota</taxon>
        <taxon>Viridiplantae</taxon>
        <taxon>Streptophyta</taxon>
        <taxon>Embryophyta</taxon>
        <taxon>Tracheophyta</taxon>
        <taxon>Spermatophyta</taxon>
        <taxon>Magnoliopsida</taxon>
        <taxon>Liliopsida</taxon>
        <taxon>Poales</taxon>
        <taxon>Poaceae</taxon>
        <taxon>BOP clade</taxon>
        <taxon>Oryzoideae</taxon>
        <taxon>Oryzeae</taxon>
        <taxon>Oryzinae</taxon>
        <taxon>Oryza</taxon>
        <taxon>Oryza sativa</taxon>
    </lineage>
</organism>
<sequence>MTVFSWRVKGCLRKPTLSMAAVQRRTRKKPRRLAETLSEGMTPVVRDSFMTMMLNMMERRNPTTKARTVSCSLHDGTGLSANACSTDGATASASSSSSPALPRAAAVVLRRRRRPPVSAAS</sequence>
<evidence type="ECO:0000313" key="2">
    <source>
        <dbReference type="EMBL" id="BAF15268.1"/>
    </source>
</evidence>
<proteinExistence type="predicted"/>
<evidence type="ECO:0000256" key="1">
    <source>
        <dbReference type="SAM" id="MobiDB-lite"/>
    </source>
</evidence>
<dbReference type="AlphaFoldDB" id="A0A0P0WCS1"/>
<dbReference type="Proteomes" id="UP000000763">
    <property type="component" value="Chromosome 4"/>
</dbReference>
<reference evidence="3" key="2">
    <citation type="journal article" date="2008" name="Nucleic Acids Res.">
        <title>The rice annotation project database (RAP-DB): 2008 update.</title>
        <authorList>
            <consortium name="The rice annotation project (RAP)"/>
        </authorList>
    </citation>
    <scope>GENOME REANNOTATION</scope>
    <source>
        <strain evidence="3">cv. Nipponbare</strain>
    </source>
</reference>
<dbReference type="EMBL" id="AP008210">
    <property type="protein sequence ID" value="BAF15268.1"/>
    <property type="molecule type" value="Genomic_DNA"/>
</dbReference>
<dbReference type="KEGG" id="dosa:Os04g0524800"/>
<name>A0A0P0WCS1_ORYSJ</name>
<feature type="compositionally biased region" description="Low complexity" evidence="1">
    <location>
        <begin position="91"/>
        <end position="108"/>
    </location>
</feature>
<gene>
    <name evidence="2" type="ordered locus">Os04g0524800</name>
</gene>
<reference evidence="2 3" key="1">
    <citation type="journal article" date="2005" name="Nature">
        <title>The map-based sequence of the rice genome.</title>
        <authorList>
            <consortium name="International rice genome sequencing project (IRGSP)"/>
            <person name="Matsumoto T."/>
            <person name="Wu J."/>
            <person name="Kanamori H."/>
            <person name="Katayose Y."/>
            <person name="Fujisawa M."/>
            <person name="Namiki N."/>
            <person name="Mizuno H."/>
            <person name="Yamamoto K."/>
            <person name="Antonio B.A."/>
            <person name="Baba T."/>
            <person name="Sakata K."/>
            <person name="Nagamura Y."/>
            <person name="Aoki H."/>
            <person name="Arikawa K."/>
            <person name="Arita K."/>
            <person name="Bito T."/>
            <person name="Chiden Y."/>
            <person name="Fujitsuka N."/>
            <person name="Fukunaka R."/>
            <person name="Hamada M."/>
            <person name="Harada C."/>
            <person name="Hayashi A."/>
            <person name="Hijishita S."/>
            <person name="Honda M."/>
            <person name="Hosokawa S."/>
            <person name="Ichikawa Y."/>
            <person name="Idonuma A."/>
            <person name="Iijima M."/>
            <person name="Ikeda M."/>
            <person name="Ikeno M."/>
            <person name="Ito K."/>
            <person name="Ito S."/>
            <person name="Ito T."/>
            <person name="Ito Y."/>
            <person name="Ito Y."/>
            <person name="Iwabuchi A."/>
            <person name="Kamiya K."/>
            <person name="Karasawa W."/>
            <person name="Kurita K."/>
            <person name="Katagiri S."/>
            <person name="Kikuta A."/>
            <person name="Kobayashi H."/>
            <person name="Kobayashi N."/>
            <person name="Machita K."/>
            <person name="Maehara T."/>
            <person name="Masukawa M."/>
            <person name="Mizubayashi T."/>
            <person name="Mukai Y."/>
            <person name="Nagasaki H."/>
            <person name="Nagata Y."/>
            <person name="Naito S."/>
            <person name="Nakashima M."/>
            <person name="Nakama Y."/>
            <person name="Nakamichi Y."/>
            <person name="Nakamura M."/>
            <person name="Meguro A."/>
            <person name="Negishi M."/>
            <person name="Ohta I."/>
            <person name="Ohta T."/>
            <person name="Okamoto M."/>
            <person name="Ono N."/>
            <person name="Saji S."/>
            <person name="Sakaguchi M."/>
            <person name="Sakai K."/>
            <person name="Shibata M."/>
            <person name="Shimokawa T."/>
            <person name="Song J."/>
            <person name="Takazaki Y."/>
            <person name="Terasawa K."/>
            <person name="Tsugane M."/>
            <person name="Tsuji K."/>
            <person name="Ueda S."/>
            <person name="Waki K."/>
            <person name="Yamagata H."/>
            <person name="Yamamoto M."/>
            <person name="Yamamoto S."/>
            <person name="Yamane H."/>
            <person name="Yoshiki S."/>
            <person name="Yoshihara R."/>
            <person name="Yukawa K."/>
            <person name="Zhong H."/>
            <person name="Yano M."/>
            <person name="Yuan Q."/>
            <person name="Ouyang S."/>
            <person name="Liu J."/>
            <person name="Jones K.M."/>
            <person name="Gansberger K."/>
            <person name="Moffat K."/>
            <person name="Hill J."/>
            <person name="Bera J."/>
            <person name="Fadrosh D."/>
            <person name="Jin S."/>
            <person name="Johri S."/>
            <person name="Kim M."/>
            <person name="Overton L."/>
            <person name="Reardon M."/>
            <person name="Tsitrin T."/>
            <person name="Vuong H."/>
            <person name="Weaver B."/>
            <person name="Ciecko A."/>
            <person name="Tallon L."/>
            <person name="Jackson J."/>
            <person name="Pai G."/>
            <person name="Aken S.V."/>
            <person name="Utterback T."/>
            <person name="Reidmuller S."/>
            <person name="Feldblyum T."/>
            <person name="Hsiao J."/>
            <person name="Zismann V."/>
            <person name="Iobst S."/>
            <person name="de Vazeille A.R."/>
            <person name="Buell C.R."/>
            <person name="Ying K."/>
            <person name="Li Y."/>
            <person name="Lu T."/>
            <person name="Huang Y."/>
            <person name="Zhao Q."/>
            <person name="Feng Q."/>
            <person name="Zhang L."/>
            <person name="Zhu J."/>
            <person name="Weng Q."/>
            <person name="Mu J."/>
            <person name="Lu Y."/>
            <person name="Fan D."/>
            <person name="Liu Y."/>
            <person name="Guan J."/>
            <person name="Zhang Y."/>
            <person name="Yu S."/>
            <person name="Liu X."/>
            <person name="Zhang Y."/>
            <person name="Hong G."/>
            <person name="Han B."/>
            <person name="Choisne N."/>
            <person name="Demange N."/>
            <person name="Orjeda G."/>
            <person name="Samain S."/>
            <person name="Cattolico L."/>
            <person name="Pelletier E."/>
            <person name="Couloux A."/>
            <person name="Segurens B."/>
            <person name="Wincker P."/>
            <person name="D'Hont A."/>
            <person name="Scarpelli C."/>
            <person name="Weissenbach J."/>
            <person name="Salanoubat M."/>
            <person name="Quetier F."/>
            <person name="Yu Y."/>
            <person name="Kim H.R."/>
            <person name="Rambo T."/>
            <person name="Currie J."/>
            <person name="Collura K."/>
            <person name="Luo M."/>
            <person name="Yang T."/>
            <person name="Ammiraju J.S.S."/>
            <person name="Engler F."/>
            <person name="Soderlund C."/>
            <person name="Wing R.A."/>
            <person name="Palmer L.E."/>
            <person name="de la Bastide M."/>
            <person name="Spiegel L."/>
            <person name="Nascimento L."/>
            <person name="Zutavern T."/>
            <person name="O'Shaughnessy A."/>
            <person name="Dike S."/>
            <person name="Dedhia N."/>
            <person name="Preston R."/>
            <person name="Balija V."/>
            <person name="McCombie W.R."/>
            <person name="Chow T."/>
            <person name="Chen H."/>
            <person name="Chung M."/>
            <person name="Chen C."/>
            <person name="Shaw J."/>
            <person name="Wu H."/>
            <person name="Hsiao K."/>
            <person name="Chao Y."/>
            <person name="Chu M."/>
            <person name="Cheng C."/>
            <person name="Hour A."/>
            <person name="Lee P."/>
            <person name="Lin S."/>
            <person name="Lin Y."/>
            <person name="Liou J."/>
            <person name="Liu S."/>
            <person name="Hsing Y."/>
            <person name="Raghuvanshi S."/>
            <person name="Mohanty A."/>
            <person name="Bharti A.K."/>
            <person name="Gaur A."/>
            <person name="Gupta V."/>
            <person name="Kumar D."/>
            <person name="Ravi V."/>
            <person name="Vij S."/>
            <person name="Kapur A."/>
            <person name="Khurana P."/>
            <person name="Khurana P."/>
            <person name="Khurana J.P."/>
            <person name="Tyagi A.K."/>
            <person name="Gaikwad K."/>
            <person name="Singh A."/>
            <person name="Dalal V."/>
            <person name="Srivastava S."/>
            <person name="Dixit A."/>
            <person name="Pal A.K."/>
            <person name="Ghazi I.A."/>
            <person name="Yadav M."/>
            <person name="Pandit A."/>
            <person name="Bhargava A."/>
            <person name="Sureshbabu K."/>
            <person name="Batra K."/>
            <person name="Sharma T.R."/>
            <person name="Mohapatra T."/>
            <person name="Singh N.K."/>
            <person name="Messing J."/>
            <person name="Nelson A.B."/>
            <person name="Fuks G."/>
            <person name="Kavchok S."/>
            <person name="Keizer G."/>
            <person name="Linton E."/>
            <person name="Llaca V."/>
            <person name="Song R."/>
            <person name="Tanyolac B."/>
            <person name="Young S."/>
            <person name="Ho-Il K."/>
            <person name="Hahn J.H."/>
            <person name="Sangsakoo G."/>
            <person name="Vanavichit A."/>
            <person name="de Mattos Luiz.A.T."/>
            <person name="Zimmer P.D."/>
            <person name="Malone G."/>
            <person name="Dellagostin O."/>
            <person name="de Oliveira A.C."/>
            <person name="Bevan M."/>
            <person name="Bancroft I."/>
            <person name="Minx P."/>
            <person name="Cordum H."/>
            <person name="Wilson R."/>
            <person name="Cheng Z."/>
            <person name="Jin W."/>
            <person name="Jiang J."/>
            <person name="Leong S.A."/>
            <person name="Iwama H."/>
            <person name="Gojobori T."/>
            <person name="Itoh T."/>
            <person name="Niimura Y."/>
            <person name="Fujii Y."/>
            <person name="Habara T."/>
            <person name="Sakai H."/>
            <person name="Sato Y."/>
            <person name="Wilson G."/>
            <person name="Kumar K."/>
            <person name="McCouch S."/>
            <person name="Juretic N."/>
            <person name="Hoen D."/>
            <person name="Wright S."/>
            <person name="Bruskiewich R."/>
            <person name="Bureau T."/>
            <person name="Miyao A."/>
            <person name="Hirochika H."/>
            <person name="Nishikawa T."/>
            <person name="Kadowaki K."/>
            <person name="Sugiura M."/>
            <person name="Burr B."/>
            <person name="Sasaki T."/>
        </authorList>
    </citation>
    <scope>NUCLEOTIDE SEQUENCE [LARGE SCALE GENOMIC DNA]</scope>
    <source>
        <strain evidence="3">cv. Nipponbare</strain>
    </source>
</reference>
<evidence type="ECO:0000313" key="3">
    <source>
        <dbReference type="Proteomes" id="UP000000763"/>
    </source>
</evidence>
<accession>A0A0P0WCS1</accession>
<dbReference type="Gramene" id="Os04t0524800-01">
    <property type="protein sequence ID" value="Os04t0524800-01"/>
    <property type="gene ID" value="Os04g0524800"/>
</dbReference>